<dbReference type="EMBL" id="JAOTPV010000002">
    <property type="protein sequence ID" value="KAJ4488318.1"/>
    <property type="molecule type" value="Genomic_DNA"/>
</dbReference>
<reference evidence="2" key="1">
    <citation type="submission" date="2022-08" db="EMBL/GenBank/DDBJ databases">
        <title>A Global Phylogenomic Analysis of the Shiitake Genus Lentinula.</title>
        <authorList>
            <consortium name="DOE Joint Genome Institute"/>
            <person name="Sierra-Patev S."/>
            <person name="Min B."/>
            <person name="Naranjo-Ortiz M."/>
            <person name="Looney B."/>
            <person name="Konkel Z."/>
            <person name="Slot J.C."/>
            <person name="Sakamoto Y."/>
            <person name="Steenwyk J.L."/>
            <person name="Rokas A."/>
            <person name="Carro J."/>
            <person name="Camarero S."/>
            <person name="Ferreira P."/>
            <person name="Molpeceres G."/>
            <person name="Ruiz-Duenas F.J."/>
            <person name="Serrano A."/>
            <person name="Henrissat B."/>
            <person name="Drula E."/>
            <person name="Hughes K.W."/>
            <person name="Mata J.L."/>
            <person name="Ishikawa N.K."/>
            <person name="Vargas-Isla R."/>
            <person name="Ushijima S."/>
            <person name="Smith C.A."/>
            <person name="Ahrendt S."/>
            <person name="Andreopoulos W."/>
            <person name="He G."/>
            <person name="Labutti K."/>
            <person name="Lipzen A."/>
            <person name="Ng V."/>
            <person name="Riley R."/>
            <person name="Sandor L."/>
            <person name="Barry K."/>
            <person name="Martinez A.T."/>
            <person name="Xiao Y."/>
            <person name="Gibbons J.G."/>
            <person name="Terashima K."/>
            <person name="Grigoriev I.V."/>
            <person name="Hibbett D.S."/>
        </authorList>
    </citation>
    <scope>NUCLEOTIDE SEQUENCE</scope>
    <source>
        <strain evidence="2">JLM2183</strain>
    </source>
</reference>
<sequence>MTGIAHFAKLPGHIGSRIVAGATKVLSARLAGISNGTIPVDIQNRRESNDNTVGAGSGVVLWAELEGGGIIGGSAVGNKAIDASLLGEEAAQDLLRGLDAGGCVDEWLEDQIIIFMALAEGTSAVLCGKGELRLHTRTAIWVAEQLTDAKFHTEQLKTGHTIIHCKGIGYSAN</sequence>
<evidence type="ECO:0000259" key="1">
    <source>
        <dbReference type="Pfam" id="PF05189"/>
    </source>
</evidence>
<dbReference type="AlphaFoldDB" id="A0A9W9DWF5"/>
<dbReference type="SUPFAM" id="SSF52913">
    <property type="entry name" value="RNA 3'-terminal phosphate cyclase, RPTC, insert domain"/>
    <property type="match status" value="1"/>
</dbReference>
<dbReference type="InterPro" id="IPR013791">
    <property type="entry name" value="RNA3'-term_phos_cycl_insert"/>
</dbReference>
<dbReference type="InterPro" id="IPR036553">
    <property type="entry name" value="RPTC_insert"/>
</dbReference>
<dbReference type="GO" id="GO:0006396">
    <property type="term" value="P:RNA processing"/>
    <property type="evidence" value="ECO:0007669"/>
    <property type="project" value="InterPro"/>
</dbReference>
<comment type="caution">
    <text evidence="2">The sequence shown here is derived from an EMBL/GenBank/DDBJ whole genome shotgun (WGS) entry which is preliminary data.</text>
</comment>
<evidence type="ECO:0000313" key="2">
    <source>
        <dbReference type="EMBL" id="KAJ4488318.1"/>
    </source>
</evidence>
<name>A0A9W9DWF5_9AGAR</name>
<dbReference type="PANTHER" id="PTHR11096:SF0">
    <property type="entry name" value="RNA 3'-TERMINAL PHOSPHATE CYCLASE"/>
    <property type="match status" value="1"/>
</dbReference>
<dbReference type="InterPro" id="IPR000228">
    <property type="entry name" value="RNA3'_term_phos_cyc"/>
</dbReference>
<dbReference type="Gene3D" id="3.30.360.20">
    <property type="entry name" value="RNA 3'-terminal phosphate cyclase, insert domain"/>
    <property type="match status" value="1"/>
</dbReference>
<organism evidence="2 3">
    <name type="scientific">Lentinula aciculospora</name>
    <dbReference type="NCBI Taxonomy" id="153920"/>
    <lineage>
        <taxon>Eukaryota</taxon>
        <taxon>Fungi</taxon>
        <taxon>Dikarya</taxon>
        <taxon>Basidiomycota</taxon>
        <taxon>Agaricomycotina</taxon>
        <taxon>Agaricomycetes</taxon>
        <taxon>Agaricomycetidae</taxon>
        <taxon>Agaricales</taxon>
        <taxon>Marasmiineae</taxon>
        <taxon>Omphalotaceae</taxon>
        <taxon>Lentinula</taxon>
    </lineage>
</organism>
<gene>
    <name evidence="2" type="ORF">J3R30DRAFT_3400845</name>
</gene>
<dbReference type="PANTHER" id="PTHR11096">
    <property type="entry name" value="RNA 3' TERMINAL PHOSPHATE CYCLASE"/>
    <property type="match status" value="1"/>
</dbReference>
<feature type="domain" description="RNA 3'-terminal phosphate cyclase insert" evidence="1">
    <location>
        <begin position="2"/>
        <end position="98"/>
    </location>
</feature>
<dbReference type="Pfam" id="PF05189">
    <property type="entry name" value="RTC_insert"/>
    <property type="match status" value="1"/>
</dbReference>
<dbReference type="SUPFAM" id="SSF55205">
    <property type="entry name" value="EPT/RTPC-like"/>
    <property type="match status" value="1"/>
</dbReference>
<dbReference type="OrthoDB" id="25029at2759"/>
<dbReference type="GO" id="GO:0003963">
    <property type="term" value="F:RNA-3'-phosphate cyclase activity"/>
    <property type="evidence" value="ECO:0007669"/>
    <property type="project" value="TreeGrafter"/>
</dbReference>
<accession>A0A9W9DWF5</accession>
<protein>
    <submittedName>
        <fullName evidence="2">RNA 3'-terminal phosphate cyclase</fullName>
    </submittedName>
</protein>
<dbReference type="Proteomes" id="UP001150266">
    <property type="component" value="Unassembled WGS sequence"/>
</dbReference>
<keyword evidence="3" id="KW-1185">Reference proteome</keyword>
<proteinExistence type="predicted"/>
<dbReference type="InterPro" id="IPR013792">
    <property type="entry name" value="RNA3'P_cycl/enolpyr_Trfase_a/b"/>
</dbReference>
<dbReference type="GO" id="GO:0005634">
    <property type="term" value="C:nucleus"/>
    <property type="evidence" value="ECO:0007669"/>
    <property type="project" value="TreeGrafter"/>
</dbReference>
<evidence type="ECO:0000313" key="3">
    <source>
        <dbReference type="Proteomes" id="UP001150266"/>
    </source>
</evidence>